<dbReference type="Proteomes" id="UP000014760">
    <property type="component" value="Unassembled WGS sequence"/>
</dbReference>
<name>R7ULG3_CAPTE</name>
<feature type="compositionally biased region" description="Polar residues" evidence="1">
    <location>
        <begin position="130"/>
        <end position="144"/>
    </location>
</feature>
<evidence type="ECO:0000256" key="1">
    <source>
        <dbReference type="SAM" id="MobiDB-lite"/>
    </source>
</evidence>
<evidence type="ECO:0000313" key="2">
    <source>
        <dbReference type="EMBL" id="ELU07379.1"/>
    </source>
</evidence>
<dbReference type="EnsemblMetazoa" id="CapteT192360">
    <property type="protein sequence ID" value="CapteP192360"/>
    <property type="gene ID" value="CapteG192360"/>
</dbReference>
<protein>
    <submittedName>
        <fullName evidence="2 3">Uncharacterized protein</fullName>
    </submittedName>
</protein>
<dbReference type="EMBL" id="AMQN01022329">
    <property type="status" value="NOT_ANNOTATED_CDS"/>
    <property type="molecule type" value="Genomic_DNA"/>
</dbReference>
<reference evidence="4" key="1">
    <citation type="submission" date="2012-12" db="EMBL/GenBank/DDBJ databases">
        <authorList>
            <person name="Hellsten U."/>
            <person name="Grimwood J."/>
            <person name="Chapman J.A."/>
            <person name="Shapiro H."/>
            <person name="Aerts A."/>
            <person name="Otillar R.P."/>
            <person name="Terry A.Y."/>
            <person name="Boore J.L."/>
            <person name="Simakov O."/>
            <person name="Marletaz F."/>
            <person name="Cho S.-J."/>
            <person name="Edsinger-Gonzales E."/>
            <person name="Havlak P."/>
            <person name="Kuo D.-H."/>
            <person name="Larsson T."/>
            <person name="Lv J."/>
            <person name="Arendt D."/>
            <person name="Savage R."/>
            <person name="Osoegawa K."/>
            <person name="de Jong P."/>
            <person name="Lindberg D.R."/>
            <person name="Seaver E.C."/>
            <person name="Weisblat D.A."/>
            <person name="Putnam N.H."/>
            <person name="Grigoriev I.V."/>
            <person name="Rokhsar D.S."/>
        </authorList>
    </citation>
    <scope>NUCLEOTIDE SEQUENCE</scope>
    <source>
        <strain evidence="4">I ESC-2004</strain>
    </source>
</reference>
<dbReference type="HOGENOM" id="CLU_1798271_0_0_1"/>
<organism evidence="2">
    <name type="scientific">Capitella teleta</name>
    <name type="common">Polychaete worm</name>
    <dbReference type="NCBI Taxonomy" id="283909"/>
    <lineage>
        <taxon>Eukaryota</taxon>
        <taxon>Metazoa</taxon>
        <taxon>Spiralia</taxon>
        <taxon>Lophotrochozoa</taxon>
        <taxon>Annelida</taxon>
        <taxon>Polychaeta</taxon>
        <taxon>Sedentaria</taxon>
        <taxon>Scolecida</taxon>
        <taxon>Capitellidae</taxon>
        <taxon>Capitella</taxon>
    </lineage>
</organism>
<proteinExistence type="predicted"/>
<reference evidence="2 4" key="2">
    <citation type="journal article" date="2013" name="Nature">
        <title>Insights into bilaterian evolution from three spiralian genomes.</title>
        <authorList>
            <person name="Simakov O."/>
            <person name="Marletaz F."/>
            <person name="Cho S.J."/>
            <person name="Edsinger-Gonzales E."/>
            <person name="Havlak P."/>
            <person name="Hellsten U."/>
            <person name="Kuo D.H."/>
            <person name="Larsson T."/>
            <person name="Lv J."/>
            <person name="Arendt D."/>
            <person name="Savage R."/>
            <person name="Osoegawa K."/>
            <person name="de Jong P."/>
            <person name="Grimwood J."/>
            <person name="Chapman J.A."/>
            <person name="Shapiro H."/>
            <person name="Aerts A."/>
            <person name="Otillar R.P."/>
            <person name="Terry A.Y."/>
            <person name="Boore J.L."/>
            <person name="Grigoriev I.V."/>
            <person name="Lindberg D.R."/>
            <person name="Seaver E.C."/>
            <person name="Weisblat D.A."/>
            <person name="Putnam N.H."/>
            <person name="Rokhsar D.S."/>
        </authorList>
    </citation>
    <scope>NUCLEOTIDE SEQUENCE</scope>
    <source>
        <strain evidence="2 4">I ESC-2004</strain>
    </source>
</reference>
<feature type="region of interest" description="Disordered" evidence="1">
    <location>
        <begin position="121"/>
        <end position="144"/>
    </location>
</feature>
<evidence type="ECO:0000313" key="4">
    <source>
        <dbReference type="Proteomes" id="UP000014760"/>
    </source>
</evidence>
<sequence length="144" mass="16169">MTNYYRQCIKGYATISLIATDGPYPKGGSFHLGARRTGCIRPTQRFAELAIPWGVDNLDQSLVLRDQQKKFPDFLVEASQDMDDSLYLLQNNLLYSISPPYSGTERYPVCFSRVATEIRSSNDAMKKSPDSANRTCVDTCPTVQ</sequence>
<dbReference type="AlphaFoldDB" id="R7ULG3"/>
<reference evidence="3" key="3">
    <citation type="submission" date="2015-06" db="UniProtKB">
        <authorList>
            <consortium name="EnsemblMetazoa"/>
        </authorList>
    </citation>
    <scope>IDENTIFICATION</scope>
</reference>
<evidence type="ECO:0000313" key="3">
    <source>
        <dbReference type="EnsemblMetazoa" id="CapteP192360"/>
    </source>
</evidence>
<gene>
    <name evidence="2" type="ORF">CAPTEDRAFT_192360</name>
</gene>
<accession>R7ULG3</accession>
<dbReference type="EMBL" id="KB299955">
    <property type="protein sequence ID" value="ELU07379.1"/>
    <property type="molecule type" value="Genomic_DNA"/>
</dbReference>
<keyword evidence="4" id="KW-1185">Reference proteome</keyword>